<dbReference type="GO" id="GO:0046982">
    <property type="term" value="F:protein heterodimerization activity"/>
    <property type="evidence" value="ECO:0007669"/>
    <property type="project" value="InterPro"/>
</dbReference>
<feature type="domain" description="Transcription factor CBF/NF-Y/archaeal histone" evidence="8">
    <location>
        <begin position="75"/>
        <end position="138"/>
    </location>
</feature>
<dbReference type="PANTHER" id="PTHR46138:SF1">
    <property type="entry name" value="PROTEIN DR1"/>
    <property type="match status" value="1"/>
</dbReference>
<name>A0A7R9G280_TIMSH</name>
<dbReference type="EMBL" id="OC004175">
    <property type="protein sequence ID" value="CAD7264195.1"/>
    <property type="molecule type" value="Genomic_DNA"/>
</dbReference>
<dbReference type="InterPro" id="IPR042225">
    <property type="entry name" value="Ncb2"/>
</dbReference>
<reference evidence="9" key="1">
    <citation type="submission" date="2020-11" db="EMBL/GenBank/DDBJ databases">
        <authorList>
            <person name="Tran Van P."/>
        </authorList>
    </citation>
    <scope>NUCLEOTIDE SEQUENCE</scope>
</reference>
<feature type="compositionally biased region" description="Polar residues" evidence="7">
    <location>
        <begin position="41"/>
        <end position="68"/>
    </location>
</feature>
<dbReference type="GO" id="GO:0017025">
    <property type="term" value="F:TBP-class protein binding"/>
    <property type="evidence" value="ECO:0007669"/>
    <property type="project" value="TreeGrafter"/>
</dbReference>
<evidence type="ECO:0000256" key="2">
    <source>
        <dbReference type="ARBA" id="ARBA00009245"/>
    </source>
</evidence>
<dbReference type="PANTHER" id="PTHR46138">
    <property type="entry name" value="PROTEIN DR1"/>
    <property type="match status" value="1"/>
</dbReference>
<evidence type="ECO:0000256" key="1">
    <source>
        <dbReference type="ARBA" id="ARBA00004123"/>
    </source>
</evidence>
<evidence type="ECO:0000259" key="8">
    <source>
        <dbReference type="Pfam" id="PF00808"/>
    </source>
</evidence>
<dbReference type="GO" id="GO:0017054">
    <property type="term" value="C:negative cofactor 2 complex"/>
    <property type="evidence" value="ECO:0007669"/>
    <property type="project" value="InterPro"/>
</dbReference>
<gene>
    <name evidence="9" type="ORF">TSIB3V08_LOCUS8255</name>
</gene>
<dbReference type="AlphaFoldDB" id="A0A7R9G280"/>
<dbReference type="InterPro" id="IPR003958">
    <property type="entry name" value="CBFA_NFYB_domain"/>
</dbReference>
<dbReference type="GO" id="GO:0000122">
    <property type="term" value="P:negative regulation of transcription by RNA polymerase II"/>
    <property type="evidence" value="ECO:0007669"/>
    <property type="project" value="InterPro"/>
</dbReference>
<dbReference type="InterPro" id="IPR009072">
    <property type="entry name" value="Histone-fold"/>
</dbReference>
<evidence type="ECO:0000256" key="5">
    <source>
        <dbReference type="ARBA" id="ARBA00030451"/>
    </source>
</evidence>
<dbReference type="Gene3D" id="1.10.20.10">
    <property type="entry name" value="Histone, subunit A"/>
    <property type="match status" value="1"/>
</dbReference>
<accession>A0A7R9G280</accession>
<evidence type="ECO:0000256" key="4">
    <source>
        <dbReference type="ARBA" id="ARBA00023242"/>
    </source>
</evidence>
<sequence length="230" mass="26185">MTSLVLTDSSQLTSDSQHLDEKRIIKQFPFKHLTKNMWTTYGPSTTKRTRLSDSQLRNNSTMATSASTGEDDELTLPRASINKMIKEIIPNIRVANESRELILNCCTEFIHLLSSEANDICNQQQKKTINADHVLQALDRLGFSDYRADAEAVLVDCKAVAAKRRRQSTRLENLGIPEEELLRQQQELFAKARVEQAMAEQQQWQHLQAAAQMVTMQQANQDSDQDDDYS</sequence>
<proteinExistence type="inferred from homology"/>
<dbReference type="CDD" id="cd22905">
    <property type="entry name" value="HFD_Dr1"/>
    <property type="match status" value="1"/>
</dbReference>
<dbReference type="SUPFAM" id="SSF47113">
    <property type="entry name" value="Histone-fold"/>
    <property type="match status" value="1"/>
</dbReference>
<keyword evidence="4" id="KW-0539">Nucleus</keyword>
<evidence type="ECO:0000313" key="9">
    <source>
        <dbReference type="EMBL" id="CAD7264195.1"/>
    </source>
</evidence>
<dbReference type="GO" id="GO:0051123">
    <property type="term" value="P:RNA polymerase II preinitiation complex assembly"/>
    <property type="evidence" value="ECO:0007669"/>
    <property type="project" value="TreeGrafter"/>
</dbReference>
<comment type="subcellular location">
    <subcellularLocation>
        <location evidence="1">Nucleus</location>
    </subcellularLocation>
</comment>
<dbReference type="FunFam" id="1.10.20.10:FF:000019">
    <property type="entry name" value="Negative cofactor 2 beta"/>
    <property type="match status" value="1"/>
</dbReference>
<evidence type="ECO:0000256" key="3">
    <source>
        <dbReference type="ARBA" id="ARBA00018742"/>
    </source>
</evidence>
<protein>
    <recommendedName>
        <fullName evidence="3">Protein Dr1</fullName>
    </recommendedName>
    <alternativeName>
        <fullName evidence="6">Down-regulator of transcription 1</fullName>
    </alternativeName>
    <alternativeName>
        <fullName evidence="5">Negative cofactor 2-beta</fullName>
    </alternativeName>
</protein>
<dbReference type="Pfam" id="PF00808">
    <property type="entry name" value="CBFD_NFYB_HMF"/>
    <property type="match status" value="1"/>
</dbReference>
<organism evidence="9">
    <name type="scientific">Timema shepardi</name>
    <name type="common">Walking stick</name>
    <dbReference type="NCBI Taxonomy" id="629360"/>
    <lineage>
        <taxon>Eukaryota</taxon>
        <taxon>Metazoa</taxon>
        <taxon>Ecdysozoa</taxon>
        <taxon>Arthropoda</taxon>
        <taxon>Hexapoda</taxon>
        <taxon>Insecta</taxon>
        <taxon>Pterygota</taxon>
        <taxon>Neoptera</taxon>
        <taxon>Polyneoptera</taxon>
        <taxon>Phasmatodea</taxon>
        <taxon>Timematodea</taxon>
        <taxon>Timematoidea</taxon>
        <taxon>Timematidae</taxon>
        <taxon>Timema</taxon>
    </lineage>
</organism>
<comment type="similarity">
    <text evidence="2">Belongs to the NC2 beta/DR1 family.</text>
</comment>
<feature type="region of interest" description="Disordered" evidence="7">
    <location>
        <begin position="41"/>
        <end position="71"/>
    </location>
</feature>
<dbReference type="GO" id="GO:0016251">
    <property type="term" value="F:RNA polymerase II general transcription initiation factor activity"/>
    <property type="evidence" value="ECO:0007669"/>
    <property type="project" value="TreeGrafter"/>
</dbReference>
<evidence type="ECO:0000256" key="6">
    <source>
        <dbReference type="ARBA" id="ARBA00032651"/>
    </source>
</evidence>
<evidence type="ECO:0000256" key="7">
    <source>
        <dbReference type="SAM" id="MobiDB-lite"/>
    </source>
</evidence>